<dbReference type="RefSeq" id="WP_091509000.1">
    <property type="nucleotide sequence ID" value="NZ_FOLE01000002.1"/>
</dbReference>
<dbReference type="STRING" id="927664.SAMN05421780_102368"/>
<dbReference type="PANTHER" id="PTHR21197:SF0">
    <property type="entry name" value="UDP-GALACTOPYRANOSE MUTASE"/>
    <property type="match status" value="1"/>
</dbReference>
<sequence>MKQVAVIGAGVSGLSVARMLQSAECEVTVWEQADKVGGLVKCDRVHDNLFHKVGGHVFNSRNKAVLDWFWGQFDQENEFIKARRNAKILMNDKIIGYPVENYLHQLPKQTVENILSDMLALRGTDKKPQDYPNFEEFLRSNFGQTLYELYFKPYNYKIWHTDLAQVPLGWLDGKLPMPNLKQMLLSNIVREEESTMVHASFFYPREGGSQFIANRLAEGLNIWLNTGLHSIERDGGQWLLNEEVTYDEVVYCGDVRKLASLFVHPDAATKKALEAVTALKSNGTSNLFCETDATDISWLYLPNAHIKAHRIIYTGNFSETNSRGSKRSTCVVEFSGDYTYEQMCEEIKKLPGNLSPISQNHEANSYVIQETDTRERIQNLKNLTEPNGLYLLGRFAEWEYYNMDAAIEAAMALSGRILA</sequence>
<evidence type="ECO:0000313" key="3">
    <source>
        <dbReference type="Proteomes" id="UP000199514"/>
    </source>
</evidence>
<dbReference type="PANTHER" id="PTHR21197">
    <property type="entry name" value="UDP-GALACTOPYRANOSE MUTASE"/>
    <property type="match status" value="1"/>
</dbReference>
<dbReference type="GO" id="GO:0008767">
    <property type="term" value="F:UDP-galactopyranose mutase activity"/>
    <property type="evidence" value="ECO:0007669"/>
    <property type="project" value="TreeGrafter"/>
</dbReference>
<gene>
    <name evidence="2" type="ORF">SAMN05421780_102368</name>
</gene>
<dbReference type="Pfam" id="PF01593">
    <property type="entry name" value="Amino_oxidase"/>
    <property type="match status" value="1"/>
</dbReference>
<reference evidence="2 3" key="1">
    <citation type="submission" date="2016-10" db="EMBL/GenBank/DDBJ databases">
        <authorList>
            <person name="de Groot N.N."/>
        </authorList>
    </citation>
    <scope>NUCLEOTIDE SEQUENCE [LARGE SCALE GENOMIC DNA]</scope>
    <source>
        <strain evidence="2 3">DSM 6793</strain>
    </source>
</reference>
<accession>A0A1I1G4H7</accession>
<name>A0A1I1G4H7_9BACT</name>
<dbReference type="GO" id="GO:0050660">
    <property type="term" value="F:flavin adenine dinucleotide binding"/>
    <property type="evidence" value="ECO:0007669"/>
    <property type="project" value="TreeGrafter"/>
</dbReference>
<evidence type="ECO:0000259" key="1">
    <source>
        <dbReference type="Pfam" id="PF01593"/>
    </source>
</evidence>
<keyword evidence="3" id="KW-1185">Reference proteome</keyword>
<dbReference type="GO" id="GO:0005829">
    <property type="term" value="C:cytosol"/>
    <property type="evidence" value="ECO:0007669"/>
    <property type="project" value="TreeGrafter"/>
</dbReference>
<dbReference type="AlphaFoldDB" id="A0A1I1G4H7"/>
<evidence type="ECO:0000313" key="2">
    <source>
        <dbReference type="EMBL" id="SFC04203.1"/>
    </source>
</evidence>
<dbReference type="GO" id="GO:0016491">
    <property type="term" value="F:oxidoreductase activity"/>
    <property type="evidence" value="ECO:0007669"/>
    <property type="project" value="InterPro"/>
</dbReference>
<feature type="domain" description="Amine oxidase" evidence="1">
    <location>
        <begin position="11"/>
        <end position="299"/>
    </location>
</feature>
<protein>
    <submittedName>
        <fullName evidence="2">Protoporphyrinogen oxidase</fullName>
    </submittedName>
</protein>
<dbReference type="OrthoDB" id="9769600at2"/>
<dbReference type="EMBL" id="FOLE01000002">
    <property type="protein sequence ID" value="SFC04203.1"/>
    <property type="molecule type" value="Genomic_DNA"/>
</dbReference>
<organism evidence="2 3">
    <name type="scientific">Flexibacter flexilis DSM 6793</name>
    <dbReference type="NCBI Taxonomy" id="927664"/>
    <lineage>
        <taxon>Bacteria</taxon>
        <taxon>Pseudomonadati</taxon>
        <taxon>Bacteroidota</taxon>
        <taxon>Cytophagia</taxon>
        <taxon>Cytophagales</taxon>
        <taxon>Flexibacteraceae</taxon>
        <taxon>Flexibacter</taxon>
    </lineage>
</organism>
<dbReference type="Gene3D" id="3.50.50.60">
    <property type="entry name" value="FAD/NAD(P)-binding domain"/>
    <property type="match status" value="1"/>
</dbReference>
<dbReference type="PRINTS" id="PR00419">
    <property type="entry name" value="ADXRDTASE"/>
</dbReference>
<dbReference type="Proteomes" id="UP000199514">
    <property type="component" value="Unassembled WGS sequence"/>
</dbReference>
<proteinExistence type="predicted"/>
<dbReference type="SUPFAM" id="SSF51971">
    <property type="entry name" value="Nucleotide-binding domain"/>
    <property type="match status" value="1"/>
</dbReference>
<dbReference type="InterPro" id="IPR002937">
    <property type="entry name" value="Amino_oxidase"/>
</dbReference>
<dbReference type="InterPro" id="IPR036188">
    <property type="entry name" value="FAD/NAD-bd_sf"/>
</dbReference>